<organism evidence="2 3">
    <name type="scientific">Streptomyces iconiensis</name>
    <dbReference type="NCBI Taxonomy" id="1384038"/>
    <lineage>
        <taxon>Bacteria</taxon>
        <taxon>Bacillati</taxon>
        <taxon>Actinomycetota</taxon>
        <taxon>Actinomycetes</taxon>
        <taxon>Kitasatosporales</taxon>
        <taxon>Streptomycetaceae</taxon>
        <taxon>Streptomyces</taxon>
    </lineage>
</organism>
<dbReference type="Pfam" id="PF01323">
    <property type="entry name" value="DSBA"/>
    <property type="match status" value="1"/>
</dbReference>
<comment type="caution">
    <text evidence="2">The sequence shown here is derived from an EMBL/GenBank/DDBJ whole genome shotgun (WGS) entry which is preliminary data.</text>
</comment>
<dbReference type="InterPro" id="IPR001853">
    <property type="entry name" value="DSBA-like_thioredoxin_dom"/>
</dbReference>
<evidence type="ECO:0000313" key="2">
    <source>
        <dbReference type="EMBL" id="MDJ1136958.1"/>
    </source>
</evidence>
<reference evidence="2 3" key="1">
    <citation type="submission" date="2023-05" db="EMBL/GenBank/DDBJ databases">
        <title>Streptantibioticus silvisoli sp. nov., acidotolerant actinomycetes 1 from pine litter.</title>
        <authorList>
            <person name="Swiecimska M."/>
            <person name="Golinska P."/>
            <person name="Sangal V."/>
            <person name="Wachnowicz B."/>
            <person name="Goodfellow M."/>
        </authorList>
    </citation>
    <scope>NUCLEOTIDE SEQUENCE [LARGE SCALE GENOMIC DNA]</scope>
    <source>
        <strain evidence="2 3">DSM 42109</strain>
    </source>
</reference>
<dbReference type="InterPro" id="IPR036249">
    <property type="entry name" value="Thioredoxin-like_sf"/>
</dbReference>
<keyword evidence="3" id="KW-1185">Reference proteome</keyword>
<dbReference type="PANTHER" id="PTHR13887">
    <property type="entry name" value="GLUTATHIONE S-TRANSFERASE KAPPA"/>
    <property type="match status" value="1"/>
</dbReference>
<evidence type="ECO:0000259" key="1">
    <source>
        <dbReference type="Pfam" id="PF01323"/>
    </source>
</evidence>
<dbReference type="Gene3D" id="3.40.30.10">
    <property type="entry name" value="Glutaredoxin"/>
    <property type="match status" value="1"/>
</dbReference>
<gene>
    <name evidence="2" type="ORF">NMN56_034460</name>
</gene>
<dbReference type="PANTHER" id="PTHR13887:SF41">
    <property type="entry name" value="THIOREDOXIN SUPERFAMILY PROTEIN"/>
    <property type="match status" value="1"/>
</dbReference>
<feature type="domain" description="DSBA-like thioredoxin" evidence="1">
    <location>
        <begin position="18"/>
        <end position="219"/>
    </location>
</feature>
<name>A0ABT7A6J3_9ACTN</name>
<proteinExistence type="predicted"/>
<evidence type="ECO:0000313" key="3">
    <source>
        <dbReference type="Proteomes" id="UP001214441"/>
    </source>
</evidence>
<protein>
    <submittedName>
        <fullName evidence="2">DsbA family oxidoreductase</fullName>
    </submittedName>
</protein>
<dbReference type="EMBL" id="JANCPR020000048">
    <property type="protein sequence ID" value="MDJ1136958.1"/>
    <property type="molecule type" value="Genomic_DNA"/>
</dbReference>
<dbReference type="CDD" id="cd03024">
    <property type="entry name" value="DsbA_FrnE"/>
    <property type="match status" value="1"/>
</dbReference>
<dbReference type="SUPFAM" id="SSF52833">
    <property type="entry name" value="Thioredoxin-like"/>
    <property type="match status" value="1"/>
</dbReference>
<dbReference type="Proteomes" id="UP001214441">
    <property type="component" value="Unassembled WGS sequence"/>
</dbReference>
<accession>A0ABT7A6J3</accession>
<dbReference type="RefSeq" id="WP_274047372.1">
    <property type="nucleotide sequence ID" value="NZ_JANCPR020000048.1"/>
</dbReference>
<sequence length="233" mass="25251">MSRTESASPAGNVSSTVTVDIWADIACPWCYLGKRRWDRALAASPLADTTRVRWRAFELRPGHSRTPGRTLEEIMRTDWGLPSAQVASIFARITDEGYAEGLALRTGEVRPVNTFDAHRLLKLAATHGLTDPMLEQLFDAYHVALANIADRAVLTERAVTAGLDRAETEDLWRGDAYADAVRADRALATEAGVTAVPAYRVGPHATASGALTTDELRALLSGERPSPSGERPS</sequence>